<comment type="caution">
    <text evidence="1">The sequence shown here is derived from an EMBL/GenBank/DDBJ whole genome shotgun (WGS) entry which is preliminary data.</text>
</comment>
<evidence type="ECO:0008006" key="2">
    <source>
        <dbReference type="Google" id="ProtNLM"/>
    </source>
</evidence>
<gene>
    <name evidence="1" type="ORF">S01H4_10899</name>
</gene>
<evidence type="ECO:0000313" key="1">
    <source>
        <dbReference type="EMBL" id="GAG68880.1"/>
    </source>
</evidence>
<dbReference type="AlphaFoldDB" id="X0ZGY2"/>
<organism evidence="1">
    <name type="scientific">marine sediment metagenome</name>
    <dbReference type="NCBI Taxonomy" id="412755"/>
    <lineage>
        <taxon>unclassified sequences</taxon>
        <taxon>metagenomes</taxon>
        <taxon>ecological metagenomes</taxon>
    </lineage>
</organism>
<dbReference type="SUPFAM" id="SSF54211">
    <property type="entry name" value="Ribosomal protein S5 domain 2-like"/>
    <property type="match status" value="1"/>
</dbReference>
<dbReference type="GO" id="GO:0000725">
    <property type="term" value="P:recombinational repair"/>
    <property type="evidence" value="ECO:0007669"/>
    <property type="project" value="TreeGrafter"/>
</dbReference>
<accession>X0ZGY2</accession>
<dbReference type="GO" id="GO:0005829">
    <property type="term" value="C:cytosol"/>
    <property type="evidence" value="ECO:0007669"/>
    <property type="project" value="TreeGrafter"/>
</dbReference>
<dbReference type="Gene3D" id="3.30.230.10">
    <property type="match status" value="1"/>
</dbReference>
<name>X0ZGY2_9ZZZZ</name>
<proteinExistence type="predicted"/>
<sequence length="105" mass="11494">FGRPSLDRDGSGTAVVPTVEGSRSFLVEIQALVTSSNLAIPRRVTQGMDYNRLCLLLAVLEKRGNMRFYNQDVYLNVAGGMRVDEPACDLAIVLAIASSFKDKPF</sequence>
<reference evidence="1" key="1">
    <citation type="journal article" date="2014" name="Front. Microbiol.">
        <title>High frequency of phylogenetically diverse reductive dehalogenase-homologous genes in deep subseafloor sedimentary metagenomes.</title>
        <authorList>
            <person name="Kawai M."/>
            <person name="Futagami T."/>
            <person name="Toyoda A."/>
            <person name="Takaki Y."/>
            <person name="Nishi S."/>
            <person name="Hori S."/>
            <person name="Arai W."/>
            <person name="Tsubouchi T."/>
            <person name="Morono Y."/>
            <person name="Uchiyama I."/>
            <person name="Ito T."/>
            <person name="Fujiyama A."/>
            <person name="Inagaki F."/>
            <person name="Takami H."/>
        </authorList>
    </citation>
    <scope>NUCLEOTIDE SEQUENCE</scope>
    <source>
        <strain evidence="1">Expedition CK06-06</strain>
    </source>
</reference>
<dbReference type="PANTHER" id="PTHR32472:SF10">
    <property type="entry name" value="DNA REPAIR PROTEIN RADA-LIKE PROTEIN"/>
    <property type="match status" value="1"/>
</dbReference>
<dbReference type="PANTHER" id="PTHR32472">
    <property type="entry name" value="DNA REPAIR PROTEIN RADA"/>
    <property type="match status" value="1"/>
</dbReference>
<dbReference type="InterPro" id="IPR020568">
    <property type="entry name" value="Ribosomal_Su5_D2-typ_SF"/>
</dbReference>
<protein>
    <recommendedName>
        <fullName evidence="2">DNA repair protein RadA</fullName>
    </recommendedName>
</protein>
<dbReference type="EMBL" id="BART01004273">
    <property type="protein sequence ID" value="GAG68880.1"/>
    <property type="molecule type" value="Genomic_DNA"/>
</dbReference>
<feature type="non-terminal residue" evidence="1">
    <location>
        <position position="1"/>
    </location>
</feature>
<dbReference type="InterPro" id="IPR014721">
    <property type="entry name" value="Ribsml_uS5_D2-typ_fold_subgr"/>
</dbReference>